<evidence type="ECO:0000256" key="8">
    <source>
        <dbReference type="SAM" id="Phobius"/>
    </source>
</evidence>
<sequence length="169" mass="19529">MSRSHQTLLLPVKPWFVWFSLLCGLSINLLPWRNNGLMLQPDFVAVLLLYWHLYEPERISIGWGFTFGLLMDIADTSLFGQHALAYVVMLYLSSLLARRMRLFGFWNQAIHVLPLLLSSNLIMSGVRLLADGRLPTPSYFSAPLIGAVMWPFFVHLLQWPQRRARESEL</sequence>
<dbReference type="PANTHER" id="PTHR37484">
    <property type="entry name" value="ROD SHAPE-DETERMINING PROTEIN MRED"/>
    <property type="match status" value="1"/>
</dbReference>
<feature type="transmembrane region" description="Helical" evidence="8">
    <location>
        <begin position="136"/>
        <end position="157"/>
    </location>
</feature>
<reference evidence="9" key="1">
    <citation type="submission" date="2021-10" db="EMBL/GenBank/DDBJ databases">
        <title>The complete genome sequence of Leeia sp. TBRC 13508.</title>
        <authorList>
            <person name="Charoenyingcharoen P."/>
            <person name="Yukphan P."/>
        </authorList>
    </citation>
    <scope>NUCLEOTIDE SEQUENCE</scope>
    <source>
        <strain evidence="9">TBRC 13508</strain>
    </source>
</reference>
<comment type="caution">
    <text evidence="9">The sequence shown here is derived from an EMBL/GenBank/DDBJ whole genome shotgun (WGS) entry which is preliminary data.</text>
</comment>
<comment type="subcellular location">
    <subcellularLocation>
        <location evidence="1">Cell membrane</location>
        <topology evidence="1">Multi-pass membrane protein</topology>
    </subcellularLocation>
</comment>
<comment type="similarity">
    <text evidence="2">Belongs to the MreD family.</text>
</comment>
<keyword evidence="4 8" id="KW-0812">Transmembrane</keyword>
<evidence type="ECO:0000256" key="2">
    <source>
        <dbReference type="ARBA" id="ARBA00007776"/>
    </source>
</evidence>
<dbReference type="InterPro" id="IPR026034">
    <property type="entry name" value="MreD_proteobac"/>
</dbReference>
<evidence type="ECO:0000256" key="1">
    <source>
        <dbReference type="ARBA" id="ARBA00004651"/>
    </source>
</evidence>
<evidence type="ECO:0000256" key="3">
    <source>
        <dbReference type="ARBA" id="ARBA00022475"/>
    </source>
</evidence>
<proteinExistence type="inferred from homology"/>
<name>A0ABS8D7C1_9NEIS</name>
<dbReference type="InterPro" id="IPR007227">
    <property type="entry name" value="Cell_shape_determining_MreD"/>
</dbReference>
<gene>
    <name evidence="9" type="primary">mreD</name>
    <name evidence="9" type="ORF">LIN78_11160</name>
</gene>
<evidence type="ECO:0000256" key="4">
    <source>
        <dbReference type="ARBA" id="ARBA00022692"/>
    </source>
</evidence>
<organism evidence="9 10">
    <name type="scientific">Leeia speluncae</name>
    <dbReference type="NCBI Taxonomy" id="2884804"/>
    <lineage>
        <taxon>Bacteria</taxon>
        <taxon>Pseudomonadati</taxon>
        <taxon>Pseudomonadota</taxon>
        <taxon>Betaproteobacteria</taxon>
        <taxon>Neisseriales</taxon>
        <taxon>Leeiaceae</taxon>
        <taxon>Leeia</taxon>
    </lineage>
</organism>
<accession>A0ABS8D7C1</accession>
<evidence type="ECO:0000313" key="10">
    <source>
        <dbReference type="Proteomes" id="UP001165395"/>
    </source>
</evidence>
<keyword evidence="10" id="KW-1185">Reference proteome</keyword>
<feature type="transmembrane region" description="Helical" evidence="8">
    <location>
        <begin position="109"/>
        <end position="130"/>
    </location>
</feature>
<protein>
    <submittedName>
        <fullName evidence="9">Rod shape-determining protein MreD</fullName>
    </submittedName>
</protein>
<evidence type="ECO:0000256" key="5">
    <source>
        <dbReference type="ARBA" id="ARBA00022960"/>
    </source>
</evidence>
<dbReference type="PIRSF" id="PIRSF018472">
    <property type="entry name" value="MreD_proteobac"/>
    <property type="match status" value="1"/>
</dbReference>
<feature type="transmembrane region" description="Helical" evidence="8">
    <location>
        <begin position="78"/>
        <end position="97"/>
    </location>
</feature>
<keyword evidence="7 8" id="KW-0472">Membrane</keyword>
<dbReference type="RefSeq" id="WP_227180897.1">
    <property type="nucleotide sequence ID" value="NZ_JAJBZT010000005.1"/>
</dbReference>
<keyword evidence="6 8" id="KW-1133">Transmembrane helix</keyword>
<dbReference type="EMBL" id="JAJBZT010000005">
    <property type="protein sequence ID" value="MCB6184104.1"/>
    <property type="molecule type" value="Genomic_DNA"/>
</dbReference>
<keyword evidence="3" id="KW-1003">Cell membrane</keyword>
<evidence type="ECO:0000256" key="7">
    <source>
        <dbReference type="ARBA" id="ARBA00023136"/>
    </source>
</evidence>
<dbReference type="Proteomes" id="UP001165395">
    <property type="component" value="Unassembled WGS sequence"/>
</dbReference>
<dbReference type="Pfam" id="PF04093">
    <property type="entry name" value="MreD"/>
    <property type="match status" value="1"/>
</dbReference>
<evidence type="ECO:0000256" key="6">
    <source>
        <dbReference type="ARBA" id="ARBA00022989"/>
    </source>
</evidence>
<dbReference type="PANTHER" id="PTHR37484:SF1">
    <property type="entry name" value="ROD SHAPE-DETERMINING PROTEIN MRED"/>
    <property type="match status" value="1"/>
</dbReference>
<evidence type="ECO:0000313" key="9">
    <source>
        <dbReference type="EMBL" id="MCB6184104.1"/>
    </source>
</evidence>
<feature type="transmembrane region" description="Helical" evidence="8">
    <location>
        <begin position="12"/>
        <end position="30"/>
    </location>
</feature>
<keyword evidence="5" id="KW-0133">Cell shape</keyword>
<dbReference type="NCBIfam" id="TIGR03426">
    <property type="entry name" value="shape_MreD"/>
    <property type="match status" value="1"/>
</dbReference>